<dbReference type="GO" id="GO:0022857">
    <property type="term" value="F:transmembrane transporter activity"/>
    <property type="evidence" value="ECO:0007669"/>
    <property type="project" value="InterPro"/>
</dbReference>
<feature type="transmembrane region" description="Helical" evidence="8">
    <location>
        <begin position="196"/>
        <end position="213"/>
    </location>
</feature>
<feature type="transmembrane region" description="Helical" evidence="8">
    <location>
        <begin position="162"/>
        <end position="184"/>
    </location>
</feature>
<comment type="similarity">
    <text evidence="2">Belongs to the major facilitator superfamily. EmrB family.</text>
</comment>
<dbReference type="InterPro" id="IPR036259">
    <property type="entry name" value="MFS_trans_sf"/>
</dbReference>
<accession>A0A9E4ZY90</accession>
<dbReference type="Pfam" id="PF07690">
    <property type="entry name" value="MFS_1"/>
    <property type="match status" value="2"/>
</dbReference>
<feature type="transmembrane region" description="Helical" evidence="8">
    <location>
        <begin position="327"/>
        <end position="348"/>
    </location>
</feature>
<reference evidence="11" key="1">
    <citation type="submission" date="2022-12" db="EMBL/GenBank/DDBJ databases">
        <title>Reclassification of two methanogenic archaea species isolated from the Kolyma lowland permafrost.</title>
        <authorList>
            <person name="Trubitsyn V.E."/>
            <person name="Rivkina E.M."/>
            <person name="Shcherbakova V.A."/>
        </authorList>
    </citation>
    <scope>NUCLEOTIDE SEQUENCE</scope>
    <source>
        <strain evidence="10">M2</strain>
        <strain evidence="11">MK4</strain>
    </source>
</reference>
<organism evidence="11">
    <name type="scientific">Methanobacterium veterum</name>
    <dbReference type="NCBI Taxonomy" id="408577"/>
    <lineage>
        <taxon>Archaea</taxon>
        <taxon>Methanobacteriati</taxon>
        <taxon>Methanobacteriota</taxon>
        <taxon>Methanomada group</taxon>
        <taxon>Methanobacteria</taxon>
        <taxon>Methanobacteriales</taxon>
        <taxon>Methanobacteriaceae</taxon>
        <taxon>Methanobacterium</taxon>
    </lineage>
</organism>
<dbReference type="PANTHER" id="PTHR42718:SF9">
    <property type="entry name" value="MAJOR FACILITATOR SUPERFAMILY MULTIDRUG TRANSPORTER MFSC"/>
    <property type="match status" value="1"/>
</dbReference>
<evidence type="ECO:0000313" key="12">
    <source>
        <dbReference type="Proteomes" id="UP001068021"/>
    </source>
</evidence>
<dbReference type="InterPro" id="IPR020846">
    <property type="entry name" value="MFS_dom"/>
</dbReference>
<evidence type="ECO:0000256" key="2">
    <source>
        <dbReference type="ARBA" id="ARBA00008537"/>
    </source>
</evidence>
<evidence type="ECO:0000259" key="9">
    <source>
        <dbReference type="PROSITE" id="PS50850"/>
    </source>
</evidence>
<keyword evidence="12" id="KW-1185">Reference proteome</keyword>
<feature type="transmembrane region" description="Helical" evidence="8">
    <location>
        <begin position="354"/>
        <end position="372"/>
    </location>
</feature>
<proteinExistence type="inferred from homology"/>
<dbReference type="Proteomes" id="UP001068021">
    <property type="component" value="Unassembled WGS sequence"/>
</dbReference>
<feature type="transmembrane region" description="Helical" evidence="8">
    <location>
        <begin position="35"/>
        <end position="64"/>
    </location>
</feature>
<evidence type="ECO:0000256" key="3">
    <source>
        <dbReference type="ARBA" id="ARBA00022448"/>
    </source>
</evidence>
<comment type="subcellular location">
    <subcellularLocation>
        <location evidence="1">Cell membrane</location>
        <topology evidence="1">Multi-pass membrane protein</topology>
    </subcellularLocation>
</comment>
<evidence type="ECO:0000313" key="10">
    <source>
        <dbReference type="EMBL" id="MCZ3365643.1"/>
    </source>
</evidence>
<keyword evidence="6 8" id="KW-1133">Transmembrane helix</keyword>
<dbReference type="CDD" id="cd17321">
    <property type="entry name" value="MFS_MMR_MDR_like"/>
    <property type="match status" value="1"/>
</dbReference>
<comment type="caution">
    <text evidence="11">The sequence shown here is derived from an EMBL/GenBank/DDBJ whole genome shotgun (WGS) entry which is preliminary data.</text>
</comment>
<evidence type="ECO:0000256" key="6">
    <source>
        <dbReference type="ARBA" id="ARBA00022989"/>
    </source>
</evidence>
<gene>
    <name evidence="11" type="ORF">O3H35_00495</name>
    <name evidence="10" type="ORF">O3H54_07080</name>
</gene>
<feature type="transmembrane region" description="Helical" evidence="8">
    <location>
        <begin position="393"/>
        <end position="415"/>
    </location>
</feature>
<keyword evidence="3" id="KW-0813">Transport</keyword>
<dbReference type="InterPro" id="IPR004638">
    <property type="entry name" value="EmrB-like"/>
</dbReference>
<dbReference type="PROSITE" id="PS50850">
    <property type="entry name" value="MFS"/>
    <property type="match status" value="1"/>
</dbReference>
<dbReference type="Gene3D" id="1.20.1720.10">
    <property type="entry name" value="Multidrug resistance protein D"/>
    <property type="match status" value="1"/>
</dbReference>
<evidence type="ECO:0000313" key="11">
    <source>
        <dbReference type="EMBL" id="MCZ3371107.1"/>
    </source>
</evidence>
<sequence>MNVLERKWRILFAIAVGTIMVPINASIVNVSLPTITAFFSTSIASSEWVITAYLINLLGFVLLFGRLGDFYGHERIYMVGLISFLATSILCSLSPSITYLIIFRSLQGIAAALMISVSLGIVKSAFPLSQTGKALGIYAVAISAGLAIGPAIGGLIQTFFGWQTIFLVNIPMGITSFLLCYKVLTRDETKPVKLDIPGAIIQYFCLFSVVYLLNDIQTSKLDNLTIIMAAVAVTTLILFIWNEKRADDPLLDLEIFKNKTFSAFNLSLYFNYICMYMILFIMPFYLQKVLLCNPALTGAVLTVNPVVMMILAPISGTLADRVGSRPLAIMGALISALAFYSMTSLTMFSNVFDVVWRLALLGVGAAIFQAPNNRAIMTVIPDKKKGLASSIIVTMRNLGMVFGVSIAGILLYTTISPDVLQQNQLYNLAAYNFTSGMHLIMMLGAFLSIIILILSPVGIYRKKITETKEIIQESDIIPAPQDILEESSEIINELELVKHSKELLEDSELLRYSKEIIEDPAILKRPKDILKEKMEELNLEISRKW</sequence>
<dbReference type="PANTHER" id="PTHR42718">
    <property type="entry name" value="MAJOR FACILITATOR SUPERFAMILY MULTIDRUG TRANSPORTER MFSC"/>
    <property type="match status" value="1"/>
</dbReference>
<dbReference type="Gene3D" id="1.20.1250.20">
    <property type="entry name" value="MFS general substrate transporter like domains"/>
    <property type="match status" value="1"/>
</dbReference>
<evidence type="ECO:0000256" key="8">
    <source>
        <dbReference type="SAM" id="Phobius"/>
    </source>
</evidence>
<feature type="transmembrane region" description="Helical" evidence="8">
    <location>
        <begin position="435"/>
        <end position="460"/>
    </location>
</feature>
<keyword evidence="4" id="KW-1003">Cell membrane</keyword>
<dbReference type="Proteomes" id="UP001074446">
    <property type="component" value="Unassembled WGS sequence"/>
</dbReference>
<dbReference type="InterPro" id="IPR011701">
    <property type="entry name" value="MFS"/>
</dbReference>
<dbReference type="RefSeq" id="WP_084689131.1">
    <property type="nucleotide sequence ID" value="NZ_JAPVER010000020.1"/>
</dbReference>
<dbReference type="EMBL" id="JAPVER010000020">
    <property type="protein sequence ID" value="MCZ3365643.1"/>
    <property type="molecule type" value="Genomic_DNA"/>
</dbReference>
<dbReference type="PRINTS" id="PR01036">
    <property type="entry name" value="TCRTETB"/>
</dbReference>
<feature type="transmembrane region" description="Helical" evidence="8">
    <location>
        <begin position="134"/>
        <end position="156"/>
    </location>
</feature>
<dbReference type="EMBL" id="JAPVES010000024">
    <property type="protein sequence ID" value="MCZ3371107.1"/>
    <property type="molecule type" value="Genomic_DNA"/>
</dbReference>
<protein>
    <submittedName>
        <fullName evidence="11">MFS transporter</fullName>
    </submittedName>
</protein>
<evidence type="ECO:0000256" key="1">
    <source>
        <dbReference type="ARBA" id="ARBA00004651"/>
    </source>
</evidence>
<evidence type="ECO:0000256" key="5">
    <source>
        <dbReference type="ARBA" id="ARBA00022692"/>
    </source>
</evidence>
<evidence type="ECO:0000256" key="7">
    <source>
        <dbReference type="ARBA" id="ARBA00023136"/>
    </source>
</evidence>
<feature type="transmembrane region" description="Helical" evidence="8">
    <location>
        <begin position="101"/>
        <end position="122"/>
    </location>
</feature>
<dbReference type="NCBIfam" id="TIGR00711">
    <property type="entry name" value="efflux_EmrB"/>
    <property type="match status" value="1"/>
</dbReference>
<evidence type="ECO:0000256" key="4">
    <source>
        <dbReference type="ARBA" id="ARBA00022475"/>
    </source>
</evidence>
<feature type="transmembrane region" description="Helical" evidence="8">
    <location>
        <begin position="263"/>
        <end position="286"/>
    </location>
</feature>
<dbReference type="GO" id="GO:0005886">
    <property type="term" value="C:plasma membrane"/>
    <property type="evidence" value="ECO:0007669"/>
    <property type="project" value="UniProtKB-SubCell"/>
</dbReference>
<feature type="domain" description="Major facilitator superfamily (MFS) profile" evidence="9">
    <location>
        <begin position="10"/>
        <end position="463"/>
    </location>
</feature>
<keyword evidence="5 8" id="KW-0812">Transmembrane</keyword>
<feature type="transmembrane region" description="Helical" evidence="8">
    <location>
        <begin position="298"/>
        <end position="315"/>
    </location>
</feature>
<dbReference type="SUPFAM" id="SSF103473">
    <property type="entry name" value="MFS general substrate transporter"/>
    <property type="match status" value="1"/>
</dbReference>
<dbReference type="AlphaFoldDB" id="A0A9E4ZY90"/>
<name>A0A9E4ZY90_9EURY</name>
<feature type="transmembrane region" description="Helical" evidence="8">
    <location>
        <begin position="225"/>
        <end position="242"/>
    </location>
</feature>
<keyword evidence="7 8" id="KW-0472">Membrane</keyword>
<feature type="transmembrane region" description="Helical" evidence="8">
    <location>
        <begin position="76"/>
        <end position="95"/>
    </location>
</feature>